<accession>J9FIP2</accession>
<comment type="caution">
    <text evidence="1">The sequence shown here is derived from an EMBL/GenBank/DDBJ whole genome shotgun (WGS) entry which is preliminary data.</text>
</comment>
<proteinExistence type="predicted"/>
<sequence>MDYGSTRDFRCLLKKKGGCDFTFTGSVWCLLSVFCCEITWRGLDFTVEATSVWGTVGLI</sequence>
<gene>
    <name evidence="1" type="ORF">EVA_17111</name>
</gene>
<reference evidence="1" key="1">
    <citation type="journal article" date="2012" name="PLoS ONE">
        <title>Gene sets for utilization of primary and secondary nutrition supplies in the distal gut of endangered iberian lynx.</title>
        <authorList>
            <person name="Alcaide M."/>
            <person name="Messina E."/>
            <person name="Richter M."/>
            <person name="Bargiela R."/>
            <person name="Peplies J."/>
            <person name="Huws S.A."/>
            <person name="Newbold C.J."/>
            <person name="Golyshin P.N."/>
            <person name="Simon M.A."/>
            <person name="Lopez G."/>
            <person name="Yakimov M.M."/>
            <person name="Ferrer M."/>
        </authorList>
    </citation>
    <scope>NUCLEOTIDE SEQUENCE</scope>
</reference>
<organism evidence="1">
    <name type="scientific">gut metagenome</name>
    <dbReference type="NCBI Taxonomy" id="749906"/>
    <lineage>
        <taxon>unclassified sequences</taxon>
        <taxon>metagenomes</taxon>
        <taxon>organismal metagenomes</taxon>
    </lineage>
</organism>
<dbReference type="EMBL" id="AMCI01006178">
    <property type="protein sequence ID" value="EJW94776.1"/>
    <property type="molecule type" value="Genomic_DNA"/>
</dbReference>
<evidence type="ECO:0000313" key="1">
    <source>
        <dbReference type="EMBL" id="EJW94776.1"/>
    </source>
</evidence>
<name>J9FIP2_9ZZZZ</name>
<protein>
    <submittedName>
        <fullName evidence="1">Uncharacterized protein</fullName>
    </submittedName>
</protein>
<dbReference type="AlphaFoldDB" id="J9FIP2"/>